<evidence type="ECO:0000256" key="11">
    <source>
        <dbReference type="ARBA" id="ARBA00025588"/>
    </source>
</evidence>
<dbReference type="Gene3D" id="2.60.120.650">
    <property type="entry name" value="Cupin"/>
    <property type="match status" value="1"/>
</dbReference>
<evidence type="ECO:0000256" key="3">
    <source>
        <dbReference type="ARBA" id="ARBA00010703"/>
    </source>
</evidence>
<evidence type="ECO:0000313" key="18">
    <source>
        <dbReference type="EMBL" id="KAF2708800.1"/>
    </source>
</evidence>
<evidence type="ECO:0000256" key="10">
    <source>
        <dbReference type="ARBA" id="ARBA00022694"/>
    </source>
</evidence>
<dbReference type="OrthoDB" id="47172at2759"/>
<keyword evidence="19" id="KW-1185">Reference proteome</keyword>
<dbReference type="UniPathway" id="UPA00375"/>
<evidence type="ECO:0000256" key="5">
    <source>
        <dbReference type="ARBA" id="ARBA00012779"/>
    </source>
</evidence>
<dbReference type="Proteomes" id="UP000799428">
    <property type="component" value="Unassembled WGS sequence"/>
</dbReference>
<evidence type="ECO:0000256" key="9">
    <source>
        <dbReference type="ARBA" id="ARBA00022691"/>
    </source>
</evidence>
<feature type="compositionally biased region" description="Basic residues" evidence="16">
    <location>
        <begin position="722"/>
        <end position="741"/>
    </location>
</feature>
<dbReference type="InterPro" id="IPR041667">
    <property type="entry name" value="Cupin_8"/>
</dbReference>
<evidence type="ECO:0000256" key="1">
    <source>
        <dbReference type="ARBA" id="ARBA00001806"/>
    </source>
</evidence>
<evidence type="ECO:0000256" key="4">
    <source>
        <dbReference type="ARBA" id="ARBA00012155"/>
    </source>
</evidence>
<gene>
    <name evidence="18" type="ORF">K504DRAFT_455737</name>
</gene>
<comment type="similarity">
    <text evidence="3">Belongs to the methyltransferase superfamily. LCMT family.</text>
</comment>
<feature type="region of interest" description="Disordered" evidence="16">
    <location>
        <begin position="712"/>
        <end position="749"/>
    </location>
</feature>
<evidence type="ECO:0000256" key="15">
    <source>
        <dbReference type="ARBA" id="ARBA00049250"/>
    </source>
</evidence>
<dbReference type="Gene3D" id="6.10.140.1470">
    <property type="match status" value="1"/>
</dbReference>
<evidence type="ECO:0000256" key="8">
    <source>
        <dbReference type="ARBA" id="ARBA00022679"/>
    </source>
</evidence>
<protein>
    <recommendedName>
        <fullName evidence="6">tRNA wybutosine-synthesizing protein 4</fullName>
        <ecNumber evidence="5">2.1.1.290</ecNumber>
        <ecNumber evidence="4">2.3.1.231</ecNumber>
    </recommendedName>
    <alternativeName>
        <fullName evidence="13">Leucine carboxyl methyltransferase 2</fullName>
    </alternativeName>
    <alternativeName>
        <fullName evidence="14">tRNA(Phe) (7-(3-amino-3-(methoxycarbonyl)propyl)wyosine(37)-N)-methoxycarbonyltransferase</fullName>
    </alternativeName>
    <alternativeName>
        <fullName evidence="12">tRNA(Phe) (7-(3-amino-3-carboxypropyl)wyosine(37)-O)-methyltransferase</fullName>
    </alternativeName>
</protein>
<dbReference type="SUPFAM" id="SSF51197">
    <property type="entry name" value="Clavaminate synthase-like"/>
    <property type="match status" value="1"/>
</dbReference>
<evidence type="ECO:0000256" key="2">
    <source>
        <dbReference type="ARBA" id="ARBA00004797"/>
    </source>
</evidence>
<dbReference type="PANTHER" id="PTHR46529:SF1">
    <property type="entry name" value="TRNA WYBUTOSINE-SYNTHESIZING PROTEIN 4"/>
    <property type="match status" value="1"/>
</dbReference>
<keyword evidence="8" id="KW-0808">Transferase</keyword>
<dbReference type="SUPFAM" id="SSF53335">
    <property type="entry name" value="S-adenosyl-L-methionine-dependent methyltransferases"/>
    <property type="match status" value="1"/>
</dbReference>
<dbReference type="AlphaFoldDB" id="A0A6G1K7Q1"/>
<evidence type="ECO:0000256" key="7">
    <source>
        <dbReference type="ARBA" id="ARBA00022603"/>
    </source>
</evidence>
<comment type="catalytic activity">
    <reaction evidence="1">
        <text>7-[(3S)-3-amino-3-carboxypropyl]wyosine(37) in tRNA(Phe) + S-adenosyl-L-methionine = 7-[(3S)-(3-amino-3-methoxycarbonyl)propyl]wyosine(37) in tRNA(Phe) + S-adenosyl-L-homocysteine</text>
        <dbReference type="Rhea" id="RHEA:36903"/>
        <dbReference type="Rhea" id="RHEA-COMP:10379"/>
        <dbReference type="Rhea" id="RHEA-COMP:11844"/>
        <dbReference type="ChEBI" id="CHEBI:57856"/>
        <dbReference type="ChEBI" id="CHEBI:59789"/>
        <dbReference type="ChEBI" id="CHEBI:73543"/>
        <dbReference type="ChEBI" id="CHEBI:74275"/>
        <dbReference type="EC" id="2.1.1.290"/>
    </reaction>
</comment>
<evidence type="ECO:0000256" key="14">
    <source>
        <dbReference type="ARBA" id="ARBA00030847"/>
    </source>
</evidence>
<dbReference type="GO" id="GO:0008175">
    <property type="term" value="F:tRNA methyltransferase activity"/>
    <property type="evidence" value="ECO:0007669"/>
    <property type="project" value="TreeGrafter"/>
</dbReference>
<dbReference type="FunFam" id="2.60.120.650:FF:000043">
    <property type="entry name" value="tRNA wybutosine-synthesizing protein 4"/>
    <property type="match status" value="1"/>
</dbReference>
<dbReference type="Gene3D" id="3.40.50.150">
    <property type="entry name" value="Vaccinia Virus protein VP39"/>
    <property type="match status" value="1"/>
</dbReference>
<dbReference type="Gene3D" id="2.120.10.80">
    <property type="entry name" value="Kelch-type beta propeller"/>
    <property type="match status" value="1"/>
</dbReference>
<comment type="function">
    <text evidence="11">Probable S-adenosyl-L-methionine-dependent methyltransferase that acts as a component of the wybutosine biosynthesis pathway. Wybutosine is a hyper modified guanosine with a tricyclic base found at the 3'-position adjacent to the anticodon of eukaryotic phenylalanine tRNA. May methylate the carboxyl group of leucine residues to form alpha-leucine ester residues.</text>
</comment>
<dbReference type="PROSITE" id="PS51184">
    <property type="entry name" value="JMJC"/>
    <property type="match status" value="1"/>
</dbReference>
<keyword evidence="7" id="KW-0489">Methyltransferase</keyword>
<dbReference type="InterPro" id="IPR003347">
    <property type="entry name" value="JmjC_dom"/>
</dbReference>
<dbReference type="PANTHER" id="PTHR46529">
    <property type="entry name" value="TRNA WYBUTOSINE-SYNTHESIZING PROTEIN 4"/>
    <property type="match status" value="1"/>
</dbReference>
<evidence type="ECO:0000256" key="6">
    <source>
        <dbReference type="ARBA" id="ARBA00018045"/>
    </source>
</evidence>
<feature type="domain" description="JmjC" evidence="17">
    <location>
        <begin position="854"/>
        <end position="1007"/>
    </location>
</feature>
<dbReference type="EMBL" id="MU005771">
    <property type="protein sequence ID" value="KAF2708800.1"/>
    <property type="molecule type" value="Genomic_DNA"/>
</dbReference>
<dbReference type="EC" id="2.1.1.290" evidence="5"/>
<evidence type="ECO:0000313" key="19">
    <source>
        <dbReference type="Proteomes" id="UP000799428"/>
    </source>
</evidence>
<dbReference type="Pfam" id="PF13418">
    <property type="entry name" value="Beta-prop_TYW4"/>
    <property type="match status" value="1"/>
</dbReference>
<keyword evidence="9" id="KW-0949">S-adenosyl-L-methionine</keyword>
<comment type="catalytic activity">
    <reaction evidence="15">
        <text>7-[(3S)-(3-amino-3-methoxycarbonyl)propyl]wyosine(37) in tRNA(Phe) + S-adenosyl-L-methionine + CO2 = wybutosine(37) in tRNA(Phe) + S-adenosyl-L-homocysteine + 2 H(+)</text>
        <dbReference type="Rhea" id="RHEA:37119"/>
        <dbReference type="Rhea" id="RHEA-COMP:11844"/>
        <dbReference type="Rhea" id="RHEA-COMP:11847"/>
        <dbReference type="ChEBI" id="CHEBI:15378"/>
        <dbReference type="ChEBI" id="CHEBI:16526"/>
        <dbReference type="ChEBI" id="CHEBI:57856"/>
        <dbReference type="ChEBI" id="CHEBI:59789"/>
        <dbReference type="ChEBI" id="CHEBI:73544"/>
        <dbReference type="ChEBI" id="CHEBI:74275"/>
        <dbReference type="EC" id="2.3.1.231"/>
    </reaction>
</comment>
<dbReference type="SUPFAM" id="SSF117281">
    <property type="entry name" value="Kelch motif"/>
    <property type="match status" value="1"/>
</dbReference>
<evidence type="ECO:0000256" key="13">
    <source>
        <dbReference type="ARBA" id="ARBA00030231"/>
    </source>
</evidence>
<keyword evidence="10" id="KW-0819">tRNA processing</keyword>
<reference evidence="18" key="1">
    <citation type="journal article" date="2020" name="Stud. Mycol.">
        <title>101 Dothideomycetes genomes: a test case for predicting lifestyles and emergence of pathogens.</title>
        <authorList>
            <person name="Haridas S."/>
            <person name="Albert R."/>
            <person name="Binder M."/>
            <person name="Bloem J."/>
            <person name="Labutti K."/>
            <person name="Salamov A."/>
            <person name="Andreopoulos B."/>
            <person name="Baker S."/>
            <person name="Barry K."/>
            <person name="Bills G."/>
            <person name="Bluhm B."/>
            <person name="Cannon C."/>
            <person name="Castanera R."/>
            <person name="Culley D."/>
            <person name="Daum C."/>
            <person name="Ezra D."/>
            <person name="Gonzalez J."/>
            <person name="Henrissat B."/>
            <person name="Kuo A."/>
            <person name="Liang C."/>
            <person name="Lipzen A."/>
            <person name="Lutzoni F."/>
            <person name="Magnuson J."/>
            <person name="Mondo S."/>
            <person name="Nolan M."/>
            <person name="Ohm R."/>
            <person name="Pangilinan J."/>
            <person name="Park H.-J."/>
            <person name="Ramirez L."/>
            <person name="Alfaro M."/>
            <person name="Sun H."/>
            <person name="Tritt A."/>
            <person name="Yoshinaga Y."/>
            <person name="Zwiers L.-H."/>
            <person name="Turgeon B."/>
            <person name="Goodwin S."/>
            <person name="Spatafora J."/>
            <person name="Crous P."/>
            <person name="Grigoriev I."/>
        </authorList>
    </citation>
    <scope>NUCLEOTIDE SEQUENCE</scope>
    <source>
        <strain evidence="18">CBS 279.74</strain>
    </source>
</reference>
<evidence type="ECO:0000259" key="17">
    <source>
        <dbReference type="PROSITE" id="PS51184"/>
    </source>
</evidence>
<sequence length="1055" mass="116847">MSARKENTKGKANSHRAQNKNDDDIMNTNDSSIVSKRCVSKLYFPDEPDFYEPFVGKYVRRNPLINRGYWLRMHVIEQVIRQFLEEDNGKRKIVINLGCGYDPLPFQFWHRHAAVSQNCTFVDVDYPQLIERKRDRIMTSDLLRNALLKTNLRPSEGNAYLRSDKYIALGCNLSFPEVLEADLRAELDLSSCSVLFVAEVSVTYMPLACSAALIKWANTLDDARFCLLEQYLPQGPNHPFAKTMLAHFNKIQTPIQAVDKHPSLDQQAARFLNADWPTLSICRSLWDLWSDDAFTPSQLRRGLDAVEPFDEWEEFALFAGHYFLLVASNVKPGVPVQSNIPDKPKANVRDITTCSVIASHVNSEDSPPTPRRFGAACPVANNAVAFHGGQGKEHRLASMDILGRGEYVSNAQPCSMPHARVCHTITSFAQDEALLVGGRTSPSQALADCWRMNGGEWHRAQDLVPARFRHSSTKIRIPYKESGIDAVLVFGGKRSDGIILGDWCIWIPDKGWQNIPVVGSRPTARFGAAISSMVFAQDRGLIVGGADLNGAVLDDVWLFHIDAAPHLQLTFTDLTDEIQRLIPHCGYSRFGASLLPFGQSLILIGGISKKEILSSSNDFLIISCGASLEVTKAELHIPESAYPLLVGFSAAPISSDEFIISGGGAVCFSMGSFWNEGFLSISTVHKSKIDMPVSVPWSIAVILRTEIDVKTQPPEQPASAKGKGKGKGKSKSKSKGKGKGKTRTETRALHHPTVTAIPRLKIQSSEDFTQLLAASKPVILEELDIGPCTELWSLDYLKEKIGPDRELVVHECGSDRMMFKDKNFQYVKKSVGNFFAGIESGEKTYLRAVSASQPNKLPTKLEDDFPTIAADFILPDIMNIVRENYHSSPLRISGPVSLWLHYDVLANVLCQVKGTKTLQLYPPIDAKYLDFPPGGSSSNVDVLASKDARLRHTHPHIAALSPGDVLFIPPMWAHTATPSEGTSVAVNVFFKNLGLGYAAGKDVYGNRDLQAYENGRRDVERISKAFKSLPSDISKFYLDRLVAELQEKADRFGTS</sequence>
<dbReference type="Pfam" id="PF04072">
    <property type="entry name" value="LCM"/>
    <property type="match status" value="1"/>
</dbReference>
<feature type="region of interest" description="Disordered" evidence="16">
    <location>
        <begin position="1"/>
        <end position="27"/>
    </location>
</feature>
<evidence type="ECO:0000256" key="16">
    <source>
        <dbReference type="SAM" id="MobiDB-lite"/>
    </source>
</evidence>
<dbReference type="GO" id="GO:0030488">
    <property type="term" value="P:tRNA methylation"/>
    <property type="evidence" value="ECO:0007669"/>
    <property type="project" value="TreeGrafter"/>
</dbReference>
<proteinExistence type="inferred from homology"/>
<dbReference type="Pfam" id="PF13621">
    <property type="entry name" value="Cupin_8"/>
    <property type="match status" value="1"/>
</dbReference>
<evidence type="ECO:0000256" key="12">
    <source>
        <dbReference type="ARBA" id="ARBA00029750"/>
    </source>
</evidence>
<dbReference type="InterPro" id="IPR029063">
    <property type="entry name" value="SAM-dependent_MTases_sf"/>
</dbReference>
<name>A0A6G1K7Q1_9PLEO</name>
<dbReference type="GO" id="GO:0031591">
    <property type="term" value="P:wybutosine biosynthetic process"/>
    <property type="evidence" value="ECO:0007669"/>
    <property type="project" value="TreeGrafter"/>
</dbReference>
<dbReference type="InterPro" id="IPR007213">
    <property type="entry name" value="Ppm1/Ppm2/Tcmp"/>
</dbReference>
<accession>A0A6G1K7Q1</accession>
<organism evidence="18 19">
    <name type="scientific">Pleomassaria siparia CBS 279.74</name>
    <dbReference type="NCBI Taxonomy" id="1314801"/>
    <lineage>
        <taxon>Eukaryota</taxon>
        <taxon>Fungi</taxon>
        <taxon>Dikarya</taxon>
        <taxon>Ascomycota</taxon>
        <taxon>Pezizomycotina</taxon>
        <taxon>Dothideomycetes</taxon>
        <taxon>Pleosporomycetidae</taxon>
        <taxon>Pleosporales</taxon>
        <taxon>Pleomassariaceae</taxon>
        <taxon>Pleomassaria</taxon>
    </lineage>
</organism>
<comment type="pathway">
    <text evidence="2">tRNA modification; wybutosine-tRNA(Phe) biosynthesis.</text>
</comment>
<dbReference type="EC" id="2.3.1.231" evidence="4"/>
<dbReference type="InterPro" id="IPR015915">
    <property type="entry name" value="Kelch-typ_b-propeller"/>
</dbReference>